<protein>
    <submittedName>
        <fullName evidence="2">Uncharacterized protein</fullName>
    </submittedName>
</protein>
<evidence type="ECO:0000256" key="1">
    <source>
        <dbReference type="SAM" id="Phobius"/>
    </source>
</evidence>
<dbReference type="AlphaFoldDB" id="A0A381XW80"/>
<keyword evidence="1" id="KW-1133">Transmembrane helix</keyword>
<keyword evidence="1" id="KW-0472">Membrane</keyword>
<evidence type="ECO:0000313" key="2">
    <source>
        <dbReference type="EMBL" id="SVA68988.1"/>
    </source>
</evidence>
<keyword evidence="1" id="KW-0812">Transmembrane</keyword>
<name>A0A381XW80_9ZZZZ</name>
<proteinExistence type="predicted"/>
<sequence>MARERNAVSITGKISDGLSRFESYNNKEIYRFDQLGFTITGRLISGLSGFLIIVVMLMFTFSSAANSVMVADLGGIKSFTADVVITEQPGSSLSGVLDEGEFIEFGYLMDEIDWDYTSNLRITDIHVAVDWDASGGAGPGRQVTFDVSSDNNTAGESQNDGGGGGEIIIEWAINPLPETVSDTADSPEDFVSSFEKNGEWMGGKFTFTQASQGSIVLSESVDYTISLTYYTWELENVRELSEI</sequence>
<organism evidence="2">
    <name type="scientific">marine metagenome</name>
    <dbReference type="NCBI Taxonomy" id="408172"/>
    <lineage>
        <taxon>unclassified sequences</taxon>
        <taxon>metagenomes</taxon>
        <taxon>ecological metagenomes</taxon>
    </lineage>
</organism>
<reference evidence="2" key="1">
    <citation type="submission" date="2018-05" db="EMBL/GenBank/DDBJ databases">
        <authorList>
            <person name="Lanie J.A."/>
            <person name="Ng W.-L."/>
            <person name="Kazmierczak K.M."/>
            <person name="Andrzejewski T.M."/>
            <person name="Davidsen T.M."/>
            <person name="Wayne K.J."/>
            <person name="Tettelin H."/>
            <person name="Glass J.I."/>
            <person name="Rusch D."/>
            <person name="Podicherti R."/>
            <person name="Tsui H.-C.T."/>
            <person name="Winkler M.E."/>
        </authorList>
    </citation>
    <scope>NUCLEOTIDE SEQUENCE</scope>
</reference>
<feature type="transmembrane region" description="Helical" evidence="1">
    <location>
        <begin position="39"/>
        <end position="61"/>
    </location>
</feature>
<accession>A0A381XW80</accession>
<dbReference type="EMBL" id="UINC01016594">
    <property type="protein sequence ID" value="SVA68988.1"/>
    <property type="molecule type" value="Genomic_DNA"/>
</dbReference>
<gene>
    <name evidence="2" type="ORF">METZ01_LOCUS121842</name>
</gene>